<organism evidence="10 11">
    <name type="scientific">Brumimicrobium aurantiacum</name>
    <dbReference type="NCBI Taxonomy" id="1737063"/>
    <lineage>
        <taxon>Bacteria</taxon>
        <taxon>Pseudomonadati</taxon>
        <taxon>Bacteroidota</taxon>
        <taxon>Flavobacteriia</taxon>
        <taxon>Flavobacteriales</taxon>
        <taxon>Crocinitomicaceae</taxon>
        <taxon>Brumimicrobium</taxon>
    </lineage>
</organism>
<dbReference type="InterPro" id="IPR023214">
    <property type="entry name" value="HAD_sf"/>
</dbReference>
<dbReference type="GO" id="GO:0005975">
    <property type="term" value="P:carbohydrate metabolic process"/>
    <property type="evidence" value="ECO:0007669"/>
    <property type="project" value="InterPro"/>
</dbReference>
<keyword evidence="7 10" id="KW-0378">Hydrolase</keyword>
<dbReference type="GO" id="GO:0016791">
    <property type="term" value="F:phosphatase activity"/>
    <property type="evidence" value="ECO:0007669"/>
    <property type="project" value="InterPro"/>
</dbReference>
<dbReference type="NCBIfam" id="TIGR01662">
    <property type="entry name" value="HAD-SF-IIIA"/>
    <property type="match status" value="1"/>
</dbReference>
<comment type="subunit">
    <text evidence="4">Monomer.</text>
</comment>
<comment type="subcellular location">
    <subcellularLocation>
        <location evidence="2">Cytoplasm</location>
    </subcellularLocation>
</comment>
<comment type="cofactor">
    <cofactor evidence="1">
        <name>Mg(2+)</name>
        <dbReference type="ChEBI" id="CHEBI:18420"/>
    </cofactor>
</comment>
<keyword evidence="11" id="KW-1185">Reference proteome</keyword>
<dbReference type="InterPro" id="IPR004446">
    <property type="entry name" value="Heptose_bisP_phosphatase"/>
</dbReference>
<dbReference type="SUPFAM" id="SSF56784">
    <property type="entry name" value="HAD-like"/>
    <property type="match status" value="1"/>
</dbReference>
<dbReference type="Pfam" id="PF08645">
    <property type="entry name" value="PNK3P"/>
    <property type="match status" value="1"/>
</dbReference>
<protein>
    <recommendedName>
        <fullName evidence="9">D,D-heptose 1,7-bisphosphate phosphatase</fullName>
    </recommendedName>
</protein>
<evidence type="ECO:0000256" key="2">
    <source>
        <dbReference type="ARBA" id="ARBA00004496"/>
    </source>
</evidence>
<dbReference type="InterPro" id="IPR013954">
    <property type="entry name" value="PNK3P"/>
</dbReference>
<dbReference type="InterPro" id="IPR006543">
    <property type="entry name" value="Histidinol-phos"/>
</dbReference>
<dbReference type="Proteomes" id="UP000257127">
    <property type="component" value="Unassembled WGS sequence"/>
</dbReference>
<name>A0A3E1F074_9FLAO</name>
<dbReference type="PANTHER" id="PTHR42891">
    <property type="entry name" value="D-GLYCERO-BETA-D-MANNO-HEPTOSE-1,7-BISPHOSPHATE 7-PHOSPHATASE"/>
    <property type="match status" value="1"/>
</dbReference>
<dbReference type="EMBL" id="QURB01000002">
    <property type="protein sequence ID" value="RFC55216.1"/>
    <property type="molecule type" value="Genomic_DNA"/>
</dbReference>
<accession>A0A3E1F074</accession>
<keyword evidence="8" id="KW-0119">Carbohydrate metabolism</keyword>
<keyword evidence="6" id="KW-0479">Metal-binding</keyword>
<evidence type="ECO:0000256" key="7">
    <source>
        <dbReference type="ARBA" id="ARBA00022801"/>
    </source>
</evidence>
<gene>
    <name evidence="10" type="ORF">DXU93_05175</name>
</gene>
<evidence type="ECO:0000256" key="4">
    <source>
        <dbReference type="ARBA" id="ARBA00011245"/>
    </source>
</evidence>
<evidence type="ECO:0000313" key="10">
    <source>
        <dbReference type="EMBL" id="RFC55216.1"/>
    </source>
</evidence>
<dbReference type="InterPro" id="IPR006549">
    <property type="entry name" value="HAD-SF_hydro_IIIA"/>
</dbReference>
<dbReference type="Gene3D" id="3.40.50.1000">
    <property type="entry name" value="HAD superfamily/HAD-like"/>
    <property type="match status" value="1"/>
</dbReference>
<dbReference type="PANTHER" id="PTHR42891:SF1">
    <property type="entry name" value="D-GLYCERO-BETA-D-MANNO-HEPTOSE-1,7-BISPHOSPHATE 7-PHOSPHATASE"/>
    <property type="match status" value="1"/>
</dbReference>
<evidence type="ECO:0000256" key="1">
    <source>
        <dbReference type="ARBA" id="ARBA00001946"/>
    </source>
</evidence>
<sequence length="185" mass="20907">MESNQNYENLFSNVDESWTLFLDRDGVINRKLDNDYVKNLDELDVFPSAIEAIALLSKYFHRIVIVTNQQGIGKGLMSHDDLKIVHDEVLDKIRSAGGKIDAVYYAPQLAAENSEMRKPEIGMAKKAQSDFPTIDFSKSIMVGDSISDMQFGDKAGMINVYIHPKSHSNYFTVESLYDLASIFKK</sequence>
<reference evidence="10 11" key="1">
    <citation type="submission" date="2018-08" db="EMBL/GenBank/DDBJ databases">
        <title>The draft genome squence of Brumimicrobium sp. N62.</title>
        <authorList>
            <person name="Du Z.-J."/>
            <person name="Luo H.-R."/>
        </authorList>
    </citation>
    <scope>NUCLEOTIDE SEQUENCE [LARGE SCALE GENOMIC DNA]</scope>
    <source>
        <strain evidence="10 11">N62</strain>
    </source>
</reference>
<evidence type="ECO:0000256" key="6">
    <source>
        <dbReference type="ARBA" id="ARBA00022723"/>
    </source>
</evidence>
<proteinExistence type="inferred from homology"/>
<comment type="similarity">
    <text evidence="3">Belongs to the GmhB family.</text>
</comment>
<comment type="caution">
    <text evidence="10">The sequence shown here is derived from an EMBL/GenBank/DDBJ whole genome shotgun (WGS) entry which is preliminary data.</text>
</comment>
<evidence type="ECO:0000256" key="8">
    <source>
        <dbReference type="ARBA" id="ARBA00023277"/>
    </source>
</evidence>
<evidence type="ECO:0000256" key="9">
    <source>
        <dbReference type="ARBA" id="ARBA00031828"/>
    </source>
</evidence>
<dbReference type="AlphaFoldDB" id="A0A3E1F074"/>
<evidence type="ECO:0000313" key="11">
    <source>
        <dbReference type="Proteomes" id="UP000257127"/>
    </source>
</evidence>
<dbReference type="RefSeq" id="WP_116880195.1">
    <property type="nucleotide sequence ID" value="NZ_QURB01000002.1"/>
</dbReference>
<dbReference type="GO" id="GO:0005737">
    <property type="term" value="C:cytoplasm"/>
    <property type="evidence" value="ECO:0007669"/>
    <property type="project" value="UniProtKB-SubCell"/>
</dbReference>
<evidence type="ECO:0000256" key="3">
    <source>
        <dbReference type="ARBA" id="ARBA00005628"/>
    </source>
</evidence>
<dbReference type="GO" id="GO:0046872">
    <property type="term" value="F:metal ion binding"/>
    <property type="evidence" value="ECO:0007669"/>
    <property type="project" value="UniProtKB-KW"/>
</dbReference>
<dbReference type="OrthoDB" id="9813880at2"/>
<keyword evidence="5" id="KW-0963">Cytoplasm</keyword>
<dbReference type="NCBIfam" id="TIGR01656">
    <property type="entry name" value="Histidinol-ppas"/>
    <property type="match status" value="1"/>
</dbReference>
<evidence type="ECO:0000256" key="5">
    <source>
        <dbReference type="ARBA" id="ARBA00022490"/>
    </source>
</evidence>
<dbReference type="InterPro" id="IPR036412">
    <property type="entry name" value="HAD-like_sf"/>
</dbReference>
<dbReference type="CDD" id="cd07503">
    <property type="entry name" value="HAD_HisB-N"/>
    <property type="match status" value="1"/>
</dbReference>